<dbReference type="InterPro" id="IPR036259">
    <property type="entry name" value="MFS_trans_sf"/>
</dbReference>
<dbReference type="Proteomes" id="UP001567538">
    <property type="component" value="Unassembled WGS sequence"/>
</dbReference>
<feature type="transmembrane region" description="Helical" evidence="7">
    <location>
        <begin position="320"/>
        <end position="339"/>
    </location>
</feature>
<dbReference type="Gene3D" id="1.20.1250.20">
    <property type="entry name" value="MFS general substrate transporter like domains"/>
    <property type="match status" value="1"/>
</dbReference>
<comment type="subcellular location">
    <subcellularLocation>
        <location evidence="1">Membrane</location>
        <topology evidence="1">Multi-pass membrane protein</topology>
    </subcellularLocation>
</comment>
<name>A0ABD1H9C9_SALDI</name>
<dbReference type="EMBL" id="JBEAFC010000007">
    <property type="protein sequence ID" value="KAL1551724.1"/>
    <property type="molecule type" value="Genomic_DNA"/>
</dbReference>
<comment type="similarity">
    <text evidence="6">Belongs to the major facilitator superfamily. Phosphate:H(+) symporter (TC 2.A.1.9) family.</text>
</comment>
<comment type="similarity">
    <text evidence="2">Belongs to the major facilitator superfamily. Proton-dependent oligopeptide transporter (POT/PTR) (TC 2.A.17) family.</text>
</comment>
<protein>
    <submittedName>
        <fullName evidence="8">Protein NRT1/ PTR FAMILY 5.11-like</fullName>
    </submittedName>
</protein>
<feature type="transmembrane region" description="Helical" evidence="7">
    <location>
        <begin position="16"/>
        <end position="37"/>
    </location>
</feature>
<keyword evidence="5 7" id="KW-0472">Membrane</keyword>
<organism evidence="8 9">
    <name type="scientific">Salvia divinorum</name>
    <name type="common">Maria pastora</name>
    <name type="synonym">Diviner's sage</name>
    <dbReference type="NCBI Taxonomy" id="28513"/>
    <lineage>
        <taxon>Eukaryota</taxon>
        <taxon>Viridiplantae</taxon>
        <taxon>Streptophyta</taxon>
        <taxon>Embryophyta</taxon>
        <taxon>Tracheophyta</taxon>
        <taxon>Spermatophyta</taxon>
        <taxon>Magnoliopsida</taxon>
        <taxon>eudicotyledons</taxon>
        <taxon>Gunneridae</taxon>
        <taxon>Pentapetalae</taxon>
        <taxon>asterids</taxon>
        <taxon>lamiids</taxon>
        <taxon>Lamiales</taxon>
        <taxon>Lamiaceae</taxon>
        <taxon>Nepetoideae</taxon>
        <taxon>Mentheae</taxon>
        <taxon>Salviinae</taxon>
        <taxon>Salvia</taxon>
        <taxon>Salvia subgen. Calosphace</taxon>
    </lineage>
</organism>
<keyword evidence="9" id="KW-1185">Reference proteome</keyword>
<feature type="transmembrane region" description="Helical" evidence="7">
    <location>
        <begin position="95"/>
        <end position="115"/>
    </location>
</feature>
<feature type="transmembrane region" description="Helical" evidence="7">
    <location>
        <begin position="197"/>
        <end position="218"/>
    </location>
</feature>
<dbReference type="PANTHER" id="PTHR11654">
    <property type="entry name" value="OLIGOPEPTIDE TRANSPORTER-RELATED"/>
    <property type="match status" value="1"/>
</dbReference>
<evidence type="ECO:0000313" key="9">
    <source>
        <dbReference type="Proteomes" id="UP001567538"/>
    </source>
</evidence>
<proteinExistence type="inferred from homology"/>
<gene>
    <name evidence="8" type="ORF">AAHA92_19529</name>
</gene>
<feature type="transmembrane region" description="Helical" evidence="7">
    <location>
        <begin position="470"/>
        <end position="492"/>
    </location>
</feature>
<evidence type="ECO:0000256" key="3">
    <source>
        <dbReference type="ARBA" id="ARBA00022692"/>
    </source>
</evidence>
<reference evidence="8 9" key="1">
    <citation type="submission" date="2024-06" db="EMBL/GenBank/DDBJ databases">
        <title>A chromosome level genome sequence of Diviner's sage (Salvia divinorum).</title>
        <authorList>
            <person name="Ford S.A."/>
            <person name="Ro D.-K."/>
            <person name="Ness R.W."/>
            <person name="Phillips M.A."/>
        </authorList>
    </citation>
    <scope>NUCLEOTIDE SEQUENCE [LARGE SCALE GENOMIC DNA]</scope>
    <source>
        <strain evidence="8">SAF-2024a</strain>
        <tissue evidence="8">Leaf</tissue>
    </source>
</reference>
<comment type="caution">
    <text evidence="8">The sequence shown here is derived from an EMBL/GenBank/DDBJ whole genome shotgun (WGS) entry which is preliminary data.</text>
</comment>
<sequence>MVNFRQLFAGLNPRQLFTYYVVISTPIFCTLGLVFSYKLVGMTYLEVLITHISEAVGESKYDLRQAAIIENFMEGLSMGSVVLFAFVADVHTGRYVMVVYGAGVCVAGLFLSFIASRTGTLNFGCFIPALVLLSLGRGALSVTLPAFLDDQLREIDVDEERRRRRTKFWWFLLSFAAAIFSIFGPRRLTFKYLAVELALVTGASFLMFVSGTMFYNFVDAIENPFRDLGMVIVRALQNINADYSSDTQILPPVPCLRWLDKAATVQGSETGSVEQVSRVKRLFRMLPLWSCFLFLSLVLATGDTFFIIEATSLVKNYDLTPIIILNNLAAVTEFVVSIFSRFVIRKLRERRQFNKQKMELVRIGLGMSCSVSCCLVAWAISMARMSPNMNVYWLTLQYILLGVTAGLCTDGFSSLFRIQGLESLLSFGPPFGQLARALGELASVPFIMIFSGARFKWIQKDLEHSHLDKYYLFMAGLSIVNVFMYCLVAWWYRDDAFLAGDGEMGLVDELIHGVASGFGELQDTIPVGDGEMGLVDGLFHGVTSGLDEMEDPIPMEDEEMNIGGEPMEGVAPGSEEWPYAFPIGDGEMGLTEGLIELQNIVSGFM</sequence>
<feature type="transmembrane region" description="Helical" evidence="7">
    <location>
        <begin position="360"/>
        <end position="380"/>
    </location>
</feature>
<evidence type="ECO:0000256" key="2">
    <source>
        <dbReference type="ARBA" id="ARBA00005982"/>
    </source>
</evidence>
<evidence type="ECO:0000256" key="4">
    <source>
        <dbReference type="ARBA" id="ARBA00022989"/>
    </source>
</evidence>
<evidence type="ECO:0000256" key="6">
    <source>
        <dbReference type="ARBA" id="ARBA00044504"/>
    </source>
</evidence>
<keyword evidence="3 7" id="KW-0812">Transmembrane</keyword>
<evidence type="ECO:0000313" key="8">
    <source>
        <dbReference type="EMBL" id="KAL1551724.1"/>
    </source>
</evidence>
<feature type="transmembrane region" description="Helical" evidence="7">
    <location>
        <begin position="121"/>
        <end position="148"/>
    </location>
</feature>
<dbReference type="AlphaFoldDB" id="A0ABD1H9C9"/>
<feature type="transmembrane region" description="Helical" evidence="7">
    <location>
        <begin position="437"/>
        <end position="458"/>
    </location>
</feature>
<dbReference type="GO" id="GO:0016020">
    <property type="term" value="C:membrane"/>
    <property type="evidence" value="ECO:0007669"/>
    <property type="project" value="UniProtKB-SubCell"/>
</dbReference>
<feature type="transmembrane region" description="Helical" evidence="7">
    <location>
        <begin position="68"/>
        <end position="88"/>
    </location>
</feature>
<dbReference type="InterPro" id="IPR000109">
    <property type="entry name" value="POT_fam"/>
</dbReference>
<evidence type="ECO:0000256" key="7">
    <source>
        <dbReference type="SAM" id="Phobius"/>
    </source>
</evidence>
<dbReference type="Pfam" id="PF00854">
    <property type="entry name" value="PTR2"/>
    <property type="match status" value="1"/>
</dbReference>
<evidence type="ECO:0000256" key="1">
    <source>
        <dbReference type="ARBA" id="ARBA00004141"/>
    </source>
</evidence>
<keyword evidence="4 7" id="KW-1133">Transmembrane helix</keyword>
<evidence type="ECO:0000256" key="5">
    <source>
        <dbReference type="ARBA" id="ARBA00023136"/>
    </source>
</evidence>
<dbReference type="SUPFAM" id="SSF103473">
    <property type="entry name" value="MFS general substrate transporter"/>
    <property type="match status" value="1"/>
</dbReference>
<feature type="transmembrane region" description="Helical" evidence="7">
    <location>
        <begin position="286"/>
        <end position="308"/>
    </location>
</feature>
<accession>A0ABD1H9C9</accession>
<feature type="transmembrane region" description="Helical" evidence="7">
    <location>
        <begin position="168"/>
        <end position="185"/>
    </location>
</feature>